<keyword evidence="2" id="KW-0520">NAD</keyword>
<name>A0A4V2Q270_9RHOB</name>
<dbReference type="Gene3D" id="1.10.1040.10">
    <property type="entry name" value="N-(1-d-carboxylethyl)-l-norvaline Dehydrogenase, domain 2"/>
    <property type="match status" value="1"/>
</dbReference>
<accession>A0A4V2Q270</accession>
<gene>
    <name evidence="6" type="ORF">BXY66_2470</name>
</gene>
<dbReference type="GO" id="GO:0016491">
    <property type="term" value="F:oxidoreductase activity"/>
    <property type="evidence" value="ECO:0007669"/>
    <property type="project" value="UniProtKB-KW"/>
</dbReference>
<keyword evidence="1" id="KW-0560">Oxidoreductase</keyword>
<dbReference type="Pfam" id="PF14833">
    <property type="entry name" value="NAD_binding_11"/>
    <property type="match status" value="1"/>
</dbReference>
<dbReference type="Pfam" id="PF03446">
    <property type="entry name" value="NAD_binding_2"/>
    <property type="match status" value="1"/>
</dbReference>
<dbReference type="GO" id="GO:0050661">
    <property type="term" value="F:NADP binding"/>
    <property type="evidence" value="ECO:0007669"/>
    <property type="project" value="InterPro"/>
</dbReference>
<feature type="active site" evidence="3">
    <location>
        <position position="174"/>
    </location>
</feature>
<dbReference type="InterPro" id="IPR013328">
    <property type="entry name" value="6PGD_dom2"/>
</dbReference>
<keyword evidence="7" id="KW-1185">Reference proteome</keyword>
<evidence type="ECO:0000256" key="3">
    <source>
        <dbReference type="PIRSR" id="PIRSR000103-1"/>
    </source>
</evidence>
<organism evidence="6 7">
    <name type="scientific">Shimia isoporae</name>
    <dbReference type="NCBI Taxonomy" id="647720"/>
    <lineage>
        <taxon>Bacteria</taxon>
        <taxon>Pseudomonadati</taxon>
        <taxon>Pseudomonadota</taxon>
        <taxon>Alphaproteobacteria</taxon>
        <taxon>Rhodobacterales</taxon>
        <taxon>Roseobacteraceae</taxon>
    </lineage>
</organism>
<evidence type="ECO:0000313" key="7">
    <source>
        <dbReference type="Proteomes" id="UP000295673"/>
    </source>
</evidence>
<reference evidence="6 7" key="1">
    <citation type="submission" date="2019-03" db="EMBL/GenBank/DDBJ databases">
        <title>Genomic Encyclopedia of Archaeal and Bacterial Type Strains, Phase II (KMG-II): from individual species to whole genera.</title>
        <authorList>
            <person name="Goeker M."/>
        </authorList>
    </citation>
    <scope>NUCLEOTIDE SEQUENCE [LARGE SCALE GENOMIC DNA]</scope>
    <source>
        <strain evidence="6 7">DSM 26433</strain>
    </source>
</reference>
<dbReference type="SUPFAM" id="SSF48179">
    <property type="entry name" value="6-phosphogluconate dehydrogenase C-terminal domain-like"/>
    <property type="match status" value="1"/>
</dbReference>
<dbReference type="PANTHER" id="PTHR43060:SF15">
    <property type="entry name" value="3-HYDROXYISOBUTYRATE DEHYDROGENASE-LIKE 1, MITOCHONDRIAL-RELATED"/>
    <property type="match status" value="1"/>
</dbReference>
<dbReference type="PIRSF" id="PIRSF000103">
    <property type="entry name" value="HIBADH"/>
    <property type="match status" value="1"/>
</dbReference>
<dbReference type="OrthoDB" id="9812907at2"/>
<evidence type="ECO:0000256" key="2">
    <source>
        <dbReference type="ARBA" id="ARBA00023027"/>
    </source>
</evidence>
<evidence type="ECO:0000313" key="6">
    <source>
        <dbReference type="EMBL" id="TCL01161.1"/>
    </source>
</evidence>
<evidence type="ECO:0000256" key="1">
    <source>
        <dbReference type="ARBA" id="ARBA00023002"/>
    </source>
</evidence>
<dbReference type="InterPro" id="IPR029154">
    <property type="entry name" value="HIBADH-like_NADP-bd"/>
</dbReference>
<dbReference type="InterPro" id="IPR036291">
    <property type="entry name" value="NAD(P)-bd_dom_sf"/>
</dbReference>
<dbReference type="InterPro" id="IPR008927">
    <property type="entry name" value="6-PGluconate_DH-like_C_sf"/>
</dbReference>
<protein>
    <submittedName>
        <fullName evidence="6">2-hydroxy-3-oxopropionate reductase</fullName>
    </submittedName>
</protein>
<dbReference type="GO" id="GO:0051287">
    <property type="term" value="F:NAD binding"/>
    <property type="evidence" value="ECO:0007669"/>
    <property type="project" value="InterPro"/>
</dbReference>
<dbReference type="PANTHER" id="PTHR43060">
    <property type="entry name" value="3-HYDROXYISOBUTYRATE DEHYDROGENASE-LIKE 1, MITOCHONDRIAL-RELATED"/>
    <property type="match status" value="1"/>
</dbReference>
<proteinExistence type="predicted"/>
<evidence type="ECO:0000259" key="4">
    <source>
        <dbReference type="Pfam" id="PF03446"/>
    </source>
</evidence>
<dbReference type="InterPro" id="IPR015815">
    <property type="entry name" value="HIBADH-related"/>
</dbReference>
<feature type="domain" description="6-phosphogluconate dehydrogenase NADP-binding" evidence="4">
    <location>
        <begin position="6"/>
        <end position="165"/>
    </location>
</feature>
<dbReference type="InterPro" id="IPR006115">
    <property type="entry name" value="6PGDH_NADP-bd"/>
</dbReference>
<comment type="caution">
    <text evidence="6">The sequence shown here is derived from an EMBL/GenBank/DDBJ whole genome shotgun (WGS) entry which is preliminary data.</text>
</comment>
<dbReference type="SUPFAM" id="SSF51735">
    <property type="entry name" value="NAD(P)-binding Rossmann-fold domains"/>
    <property type="match status" value="1"/>
</dbReference>
<evidence type="ECO:0000259" key="5">
    <source>
        <dbReference type="Pfam" id="PF14833"/>
    </source>
</evidence>
<dbReference type="Gene3D" id="3.40.50.720">
    <property type="entry name" value="NAD(P)-binding Rossmann-like Domain"/>
    <property type="match status" value="1"/>
</dbReference>
<dbReference type="Proteomes" id="UP000295673">
    <property type="component" value="Unassembled WGS sequence"/>
</dbReference>
<feature type="domain" description="3-hydroxyisobutyrate dehydrogenase-like NAD-binding" evidence="5">
    <location>
        <begin position="168"/>
        <end position="278"/>
    </location>
</feature>
<dbReference type="AlphaFoldDB" id="A0A4V2Q270"/>
<dbReference type="EMBL" id="SMGR01000002">
    <property type="protein sequence ID" value="TCL01161.1"/>
    <property type="molecule type" value="Genomic_DNA"/>
</dbReference>
<sequence>MSKPAIGYIGIGLMGSAMVKRLLNTGYSVTVTANRSRPLVDEVVAAGATEVSNAREVAEASDIVMLCVATSAQVESLMHGEDGILAGLKPGSTVIDFGTSLPASTQSLGAETAAAGSAYLDAPLGRTPQQAIDGLLNIMGAGDKAAFEKVKPVLDDLGENVFHLGPLGAGHATKLINNFFAQCMVNALTEGFAMADKMGIERQDLYNVVSSGPLHSMMMDFIAGYALQGDASKMQFSIKNATKDVGYYVQMTKDAGLETLMGGNTLDALQGAVDAGMGERLVPEVLDHYVDQFKDG</sequence>